<dbReference type="InterPro" id="IPR023171">
    <property type="entry name" value="Na/H_antiporter_dom_sf"/>
</dbReference>
<feature type="transmembrane region" description="Helical" evidence="7">
    <location>
        <begin position="61"/>
        <end position="85"/>
    </location>
</feature>
<keyword evidence="5 7" id="KW-1133">Transmembrane helix</keyword>
<evidence type="ECO:0000256" key="7">
    <source>
        <dbReference type="HAMAP-Rule" id="MF_01844"/>
    </source>
</evidence>
<gene>
    <name evidence="8" type="primary">nhaA_2</name>
    <name evidence="7" type="synonym">nhaA</name>
    <name evidence="8" type="ORF">NF27_DP01510</name>
</gene>
<evidence type="ECO:0000256" key="5">
    <source>
        <dbReference type="ARBA" id="ARBA00022989"/>
    </source>
</evidence>
<dbReference type="Gene3D" id="1.20.1530.10">
    <property type="entry name" value="Na+/H+ antiporter like domain"/>
    <property type="match status" value="1"/>
</dbReference>
<organism evidence="8 9">
    <name type="scientific">Candidatus Jidaibacter acanthamoebae</name>
    <dbReference type="NCBI Taxonomy" id="86105"/>
    <lineage>
        <taxon>Bacteria</taxon>
        <taxon>Pseudomonadati</taxon>
        <taxon>Pseudomonadota</taxon>
        <taxon>Alphaproteobacteria</taxon>
        <taxon>Rickettsiales</taxon>
        <taxon>Candidatus Midichloriaceae</taxon>
        <taxon>Candidatus Jidaibacter</taxon>
    </lineage>
</organism>
<dbReference type="EMBL" id="JSWE01000092">
    <property type="protein sequence ID" value="KIE05607.1"/>
    <property type="molecule type" value="Genomic_DNA"/>
</dbReference>
<keyword evidence="7" id="KW-0050">Antiport</keyword>
<feature type="transmembrane region" description="Helical" evidence="7">
    <location>
        <begin position="24"/>
        <end position="49"/>
    </location>
</feature>
<feature type="transmembrane region" description="Helical" evidence="7">
    <location>
        <begin position="136"/>
        <end position="155"/>
    </location>
</feature>
<feature type="transmembrane region" description="Helical" evidence="7">
    <location>
        <begin position="162"/>
        <end position="185"/>
    </location>
</feature>
<protein>
    <recommendedName>
        <fullName evidence="7">Na(+)/H(+) antiporter NhaA</fullName>
    </recommendedName>
    <alternativeName>
        <fullName evidence="7">Sodium/proton antiporter NhaA</fullName>
    </alternativeName>
</protein>
<evidence type="ECO:0000256" key="2">
    <source>
        <dbReference type="ARBA" id="ARBA00008041"/>
    </source>
</evidence>
<keyword evidence="7" id="KW-0739">Sodium transport</keyword>
<comment type="similarity">
    <text evidence="2 7">Belongs to the NhaA Na(+)/H(+) (TC 2.A.33) antiporter family.</text>
</comment>
<keyword evidence="6 7" id="KW-0472">Membrane</keyword>
<dbReference type="GO" id="GO:0015385">
    <property type="term" value="F:sodium:proton antiporter activity"/>
    <property type="evidence" value="ECO:0007669"/>
    <property type="project" value="UniProtKB-UniRule"/>
</dbReference>
<comment type="function">
    <text evidence="7">Na(+)/H(+) antiporter that extrudes sodium in exchange for external protons.</text>
</comment>
<dbReference type="Proteomes" id="UP000031258">
    <property type="component" value="Unassembled WGS sequence"/>
</dbReference>
<dbReference type="PANTHER" id="PTHR30341">
    <property type="entry name" value="SODIUM ION/PROTON ANTIPORTER NHAA-RELATED"/>
    <property type="match status" value="1"/>
</dbReference>
<accession>A0A0C1MU42</accession>
<evidence type="ECO:0000313" key="8">
    <source>
        <dbReference type="EMBL" id="KIE05607.1"/>
    </source>
</evidence>
<sequence>MISGLSQLADNMALNLREFIKSEAFSGVLLICSLFLAVVISNTALYEYYLKFIKLPVCLRIGGFGTTTTFLNLINDGLMTLFFLLIGLEMKYHLVVGEYKERKKLILPTFAAIGGLVIPALIYMYFNHNQITEKGWAIPVATDTAFVLGILSFFARKISLELRLFIIGFSLIDDALAIIILALFYTSAINTAALLIAALVTIALFALNYFKVKEVKYYAILGVLLWIFIVEAGVHGTLAGVILAVFIPVAIEESNASPLKELEANLHPFVNYCILPIFAFINSEIPLKYLTTDVLFSNLGLGIILGLFFGKQVGIFVFSYLVVKLKWCMLPNNTSWSKYYAVCVLGGIGFTLSLFIGGLTFEKQEFINIMRSSVIIASMVSALFGILILKFIK</sequence>
<dbReference type="GO" id="GO:0006885">
    <property type="term" value="P:regulation of pH"/>
    <property type="evidence" value="ECO:0007669"/>
    <property type="project" value="UniProtKB-UniRule"/>
</dbReference>
<dbReference type="Pfam" id="PF06965">
    <property type="entry name" value="Na_H_antiport_1"/>
    <property type="match status" value="1"/>
</dbReference>
<evidence type="ECO:0000256" key="1">
    <source>
        <dbReference type="ARBA" id="ARBA00004429"/>
    </source>
</evidence>
<evidence type="ECO:0000313" key="9">
    <source>
        <dbReference type="Proteomes" id="UP000031258"/>
    </source>
</evidence>
<evidence type="ECO:0000256" key="6">
    <source>
        <dbReference type="ARBA" id="ARBA00023136"/>
    </source>
</evidence>
<evidence type="ECO:0000256" key="4">
    <source>
        <dbReference type="ARBA" id="ARBA00022692"/>
    </source>
</evidence>
<name>A0A0C1MU42_9RICK</name>
<dbReference type="PANTHER" id="PTHR30341:SF0">
    <property type="entry name" value="NA(+)_H(+) ANTIPORTER NHAA"/>
    <property type="match status" value="1"/>
</dbReference>
<comment type="catalytic activity">
    <reaction evidence="7">
        <text>Na(+)(in) + 2 H(+)(out) = Na(+)(out) + 2 H(+)(in)</text>
        <dbReference type="Rhea" id="RHEA:29251"/>
        <dbReference type="ChEBI" id="CHEBI:15378"/>
        <dbReference type="ChEBI" id="CHEBI:29101"/>
    </reaction>
</comment>
<dbReference type="STRING" id="86105.NF27_DP01510"/>
<comment type="caution">
    <text evidence="8">The sequence shown here is derived from an EMBL/GenBank/DDBJ whole genome shotgun (WGS) entry which is preliminary data.</text>
</comment>
<evidence type="ECO:0000256" key="3">
    <source>
        <dbReference type="ARBA" id="ARBA00022475"/>
    </source>
</evidence>
<keyword evidence="9" id="KW-1185">Reference proteome</keyword>
<keyword evidence="7" id="KW-0813">Transport</keyword>
<reference evidence="8 9" key="1">
    <citation type="submission" date="2014-11" db="EMBL/GenBank/DDBJ databases">
        <title>A Rickettsiales Symbiont of Amoebae With Ancient Features.</title>
        <authorList>
            <person name="Schulz F."/>
            <person name="Martijn J."/>
            <person name="Wascher F."/>
            <person name="Kostanjsek R."/>
            <person name="Ettema T.J."/>
            <person name="Horn M."/>
        </authorList>
    </citation>
    <scope>NUCLEOTIDE SEQUENCE [LARGE SCALE GENOMIC DNA]</scope>
    <source>
        <strain evidence="8 9">UWC36</strain>
    </source>
</reference>
<dbReference type="GO" id="GO:0005886">
    <property type="term" value="C:plasma membrane"/>
    <property type="evidence" value="ECO:0007669"/>
    <property type="project" value="UniProtKB-SubCell"/>
</dbReference>
<dbReference type="AlphaFoldDB" id="A0A0C1MU42"/>
<feature type="transmembrane region" description="Helical" evidence="7">
    <location>
        <begin position="299"/>
        <end position="323"/>
    </location>
</feature>
<feature type="transmembrane region" description="Helical" evidence="7">
    <location>
        <begin position="191"/>
        <end position="210"/>
    </location>
</feature>
<keyword evidence="7" id="KW-0915">Sodium</keyword>
<comment type="subcellular location">
    <subcellularLocation>
        <location evidence="1">Cell inner membrane</location>
        <topology evidence="1">Multi-pass membrane protein</topology>
    </subcellularLocation>
    <subcellularLocation>
        <location evidence="7">Cell membrane</location>
        <topology evidence="7">Multi-pass membrane protein</topology>
    </subcellularLocation>
</comment>
<keyword evidence="7" id="KW-0406">Ion transport</keyword>
<dbReference type="HAMAP" id="MF_01844">
    <property type="entry name" value="NhaA"/>
    <property type="match status" value="1"/>
</dbReference>
<dbReference type="NCBIfam" id="NF007112">
    <property type="entry name" value="PRK09561.1"/>
    <property type="match status" value="1"/>
</dbReference>
<feature type="transmembrane region" description="Helical" evidence="7">
    <location>
        <begin position="105"/>
        <end position="124"/>
    </location>
</feature>
<dbReference type="NCBIfam" id="TIGR00773">
    <property type="entry name" value="NhaA"/>
    <property type="match status" value="1"/>
</dbReference>
<feature type="transmembrane region" description="Helical" evidence="7">
    <location>
        <begin position="217"/>
        <end position="249"/>
    </location>
</feature>
<feature type="transmembrane region" description="Helical" evidence="7">
    <location>
        <begin position="373"/>
        <end position="392"/>
    </location>
</feature>
<proteinExistence type="inferred from homology"/>
<feature type="transmembrane region" description="Helical" evidence="7">
    <location>
        <begin position="339"/>
        <end position="361"/>
    </location>
</feature>
<keyword evidence="4 7" id="KW-0812">Transmembrane</keyword>
<dbReference type="PATRIC" id="fig|86105.3.peg.699"/>
<dbReference type="InterPro" id="IPR004670">
    <property type="entry name" value="NhaA"/>
</dbReference>
<keyword evidence="3 7" id="KW-1003">Cell membrane</keyword>